<dbReference type="GO" id="GO:0016887">
    <property type="term" value="F:ATP hydrolysis activity"/>
    <property type="evidence" value="ECO:0007669"/>
    <property type="project" value="InterPro"/>
</dbReference>
<dbReference type="GO" id="GO:0015408">
    <property type="term" value="F:ABC-type ferric iron transporter activity"/>
    <property type="evidence" value="ECO:0007669"/>
    <property type="project" value="InterPro"/>
</dbReference>
<dbReference type="SUPFAM" id="SSF50331">
    <property type="entry name" value="MOP-like"/>
    <property type="match status" value="1"/>
</dbReference>
<evidence type="ECO:0000313" key="14">
    <source>
        <dbReference type="Proteomes" id="UP000614047"/>
    </source>
</evidence>
<dbReference type="InterPro" id="IPR050093">
    <property type="entry name" value="ABC_SmlMolc_Importer"/>
</dbReference>
<dbReference type="PANTHER" id="PTHR42781">
    <property type="entry name" value="SPERMIDINE/PUTRESCINE IMPORT ATP-BINDING PROTEIN POTA"/>
    <property type="match status" value="1"/>
</dbReference>
<comment type="caution">
    <text evidence="13">The sequence shown here is derived from an EMBL/GenBank/DDBJ whole genome shotgun (WGS) entry which is preliminary data.</text>
</comment>
<dbReference type="AlphaFoldDB" id="A0A931GIX7"/>
<protein>
    <submittedName>
        <fullName evidence="13">Molybdate transport system ATP-binding protein</fullName>
    </submittedName>
</protein>
<keyword evidence="5" id="KW-0547">Nucleotide-binding</keyword>
<dbReference type="Pfam" id="PF00005">
    <property type="entry name" value="ABC_tran"/>
    <property type="match status" value="1"/>
</dbReference>
<evidence type="ECO:0000259" key="12">
    <source>
        <dbReference type="PROSITE" id="PS51866"/>
    </source>
</evidence>
<dbReference type="InterPro" id="IPR003593">
    <property type="entry name" value="AAA+_ATPase"/>
</dbReference>
<keyword evidence="6 13" id="KW-0067">ATP-binding</keyword>
<dbReference type="Gene3D" id="2.40.50.100">
    <property type="match status" value="1"/>
</dbReference>
<dbReference type="Gene3D" id="3.40.50.300">
    <property type="entry name" value="P-loop containing nucleotide triphosphate hydrolases"/>
    <property type="match status" value="1"/>
</dbReference>
<dbReference type="PANTHER" id="PTHR42781:SF4">
    <property type="entry name" value="SPERMIDINE_PUTRESCINE IMPORT ATP-BINDING PROTEIN POTA"/>
    <property type="match status" value="1"/>
</dbReference>
<evidence type="ECO:0000256" key="4">
    <source>
        <dbReference type="ARBA" id="ARBA00022505"/>
    </source>
</evidence>
<dbReference type="PROSITE" id="PS00211">
    <property type="entry name" value="ABC_TRANSPORTER_1"/>
    <property type="match status" value="1"/>
</dbReference>
<dbReference type="GO" id="GO:0016020">
    <property type="term" value="C:membrane"/>
    <property type="evidence" value="ECO:0007669"/>
    <property type="project" value="InterPro"/>
</dbReference>
<dbReference type="InterPro" id="IPR008995">
    <property type="entry name" value="Mo/tungstate-bd_C_term_dom"/>
</dbReference>
<evidence type="ECO:0000256" key="5">
    <source>
        <dbReference type="ARBA" id="ARBA00022741"/>
    </source>
</evidence>
<accession>A0A931GIX7</accession>
<keyword evidence="14" id="KW-1185">Reference proteome</keyword>
<evidence type="ECO:0000256" key="8">
    <source>
        <dbReference type="ARBA" id="ARBA00023065"/>
    </source>
</evidence>
<dbReference type="PROSITE" id="PS50893">
    <property type="entry name" value="ABC_TRANSPORTER_2"/>
    <property type="match status" value="1"/>
</dbReference>
<keyword evidence="1" id="KW-0813">Transport</keyword>
<feature type="domain" description="ABC transporter" evidence="11">
    <location>
        <begin position="1"/>
        <end position="231"/>
    </location>
</feature>
<dbReference type="InterPro" id="IPR004606">
    <property type="entry name" value="Mop_domain"/>
</dbReference>
<dbReference type="Proteomes" id="UP000614047">
    <property type="component" value="Unassembled WGS sequence"/>
</dbReference>
<evidence type="ECO:0000256" key="6">
    <source>
        <dbReference type="ARBA" id="ARBA00022840"/>
    </source>
</evidence>
<keyword evidence="8" id="KW-0406">Ion transport</keyword>
<evidence type="ECO:0000256" key="2">
    <source>
        <dbReference type="ARBA" id="ARBA00022475"/>
    </source>
</evidence>
<evidence type="ECO:0000259" key="11">
    <source>
        <dbReference type="PROSITE" id="PS50893"/>
    </source>
</evidence>
<gene>
    <name evidence="13" type="ORF">IW256_002660</name>
</gene>
<evidence type="ECO:0000256" key="3">
    <source>
        <dbReference type="ARBA" id="ARBA00022496"/>
    </source>
</evidence>
<dbReference type="InterPro" id="IPR005116">
    <property type="entry name" value="Transp-assoc_OB_typ1"/>
</dbReference>
<name>A0A931GIX7_9ACTN</name>
<organism evidence="13 14">
    <name type="scientific">Actinomadura viridis</name>
    <dbReference type="NCBI Taxonomy" id="58110"/>
    <lineage>
        <taxon>Bacteria</taxon>
        <taxon>Bacillati</taxon>
        <taxon>Actinomycetota</taxon>
        <taxon>Actinomycetes</taxon>
        <taxon>Streptosporangiales</taxon>
        <taxon>Thermomonosporaceae</taxon>
        <taxon>Actinomadura</taxon>
    </lineage>
</organism>
<evidence type="ECO:0000313" key="13">
    <source>
        <dbReference type="EMBL" id="MBG6088547.1"/>
    </source>
</evidence>
<dbReference type="GO" id="GO:0005524">
    <property type="term" value="F:ATP binding"/>
    <property type="evidence" value="ECO:0007669"/>
    <property type="project" value="UniProtKB-KW"/>
</dbReference>
<dbReference type="InterPro" id="IPR017871">
    <property type="entry name" value="ABC_transporter-like_CS"/>
</dbReference>
<evidence type="ECO:0000256" key="7">
    <source>
        <dbReference type="ARBA" id="ARBA00023004"/>
    </source>
</evidence>
<dbReference type="InterPro" id="IPR003439">
    <property type="entry name" value="ABC_transporter-like_ATP-bd"/>
</dbReference>
<dbReference type="EMBL" id="JADOUA010000001">
    <property type="protein sequence ID" value="MBG6088547.1"/>
    <property type="molecule type" value="Genomic_DNA"/>
</dbReference>
<evidence type="ECO:0000256" key="1">
    <source>
        <dbReference type="ARBA" id="ARBA00022448"/>
    </source>
</evidence>
<evidence type="ECO:0000256" key="10">
    <source>
        <dbReference type="PROSITE-ProRule" id="PRU01213"/>
    </source>
</evidence>
<dbReference type="RefSeq" id="WP_197011251.1">
    <property type="nucleotide sequence ID" value="NZ_BAABES010000005.1"/>
</dbReference>
<sequence>MSGLDARLVVHRGSFGLDLELEAGPGEVVALLGPNGAGKSTALRALAGLLPIAGGHIRVDGTEIHPLPPERRGIGMVFQDYLLFPHLSALENVAFGLRSQGAGRREARRRAAGWLDRVGLAGYADARPRALSGGQAQRVALARALAVGPRLLLLDEPLSALDAHTRLEIRAALRRHLAGFPGAAVLVTHDPLDAMVLADRLVVLEGGRVVQRGAPAEIARRPRTGYVARLVGLNLYRGHAAGGTVTLRDEAYRLDIADHLEGEVFLAFAPSAVALYRSKPDGSPRNLWQARVGAVERHGDRVRVRLDGPPLPAAADVTPAAVAELQLTEGDRVWAAVKATETHVYPA</sequence>
<dbReference type="PROSITE" id="PS51866">
    <property type="entry name" value="MOP"/>
    <property type="match status" value="1"/>
</dbReference>
<keyword evidence="4 10" id="KW-0500">Molybdenum</keyword>
<dbReference type="GO" id="GO:0015689">
    <property type="term" value="P:molybdate ion transport"/>
    <property type="evidence" value="ECO:0007669"/>
    <property type="project" value="InterPro"/>
</dbReference>
<evidence type="ECO:0000256" key="9">
    <source>
        <dbReference type="ARBA" id="ARBA00023136"/>
    </source>
</evidence>
<proteinExistence type="predicted"/>
<reference evidence="13" key="1">
    <citation type="submission" date="2020-11" db="EMBL/GenBank/DDBJ databases">
        <title>Sequencing the genomes of 1000 actinobacteria strains.</title>
        <authorList>
            <person name="Klenk H.-P."/>
        </authorList>
    </citation>
    <scope>NUCLEOTIDE SEQUENCE</scope>
    <source>
        <strain evidence="13">DSM 43175</strain>
    </source>
</reference>
<keyword evidence="9" id="KW-0472">Membrane</keyword>
<keyword evidence="7" id="KW-0408">Iron</keyword>
<dbReference type="SMART" id="SM00382">
    <property type="entry name" value="AAA"/>
    <property type="match status" value="1"/>
</dbReference>
<keyword evidence="3" id="KW-0410">Iron transport</keyword>
<keyword evidence="2" id="KW-1003">Cell membrane</keyword>
<dbReference type="CDD" id="cd03259">
    <property type="entry name" value="ABC_Carb_Solutes_like"/>
    <property type="match status" value="1"/>
</dbReference>
<feature type="domain" description="Mop" evidence="12">
    <location>
        <begin position="281"/>
        <end position="346"/>
    </location>
</feature>
<dbReference type="SUPFAM" id="SSF52540">
    <property type="entry name" value="P-loop containing nucleoside triphosphate hydrolases"/>
    <property type="match status" value="1"/>
</dbReference>
<dbReference type="Pfam" id="PF03459">
    <property type="entry name" value="TOBE"/>
    <property type="match status" value="1"/>
</dbReference>
<dbReference type="InterPro" id="IPR015853">
    <property type="entry name" value="ABC_transpr_FbpC"/>
</dbReference>
<dbReference type="InterPro" id="IPR027417">
    <property type="entry name" value="P-loop_NTPase"/>
</dbReference>